<gene>
    <name evidence="3" type="ORF">S06H3_08242</name>
</gene>
<dbReference type="Pfam" id="PF01979">
    <property type="entry name" value="Amidohydro_1"/>
    <property type="match status" value="1"/>
</dbReference>
<dbReference type="InterPro" id="IPR032466">
    <property type="entry name" value="Metal_Hydrolase"/>
</dbReference>
<dbReference type="GO" id="GO:0016810">
    <property type="term" value="F:hydrolase activity, acting on carbon-nitrogen (but not peptide) bonds"/>
    <property type="evidence" value="ECO:0007669"/>
    <property type="project" value="InterPro"/>
</dbReference>
<feature type="non-terminal residue" evidence="3">
    <location>
        <position position="1"/>
    </location>
</feature>
<proteinExistence type="predicted"/>
<evidence type="ECO:0000259" key="2">
    <source>
        <dbReference type="Pfam" id="PF01979"/>
    </source>
</evidence>
<accession>X1KJG5</accession>
<comment type="caution">
    <text evidence="3">The sequence shown here is derived from an EMBL/GenBank/DDBJ whole genome shotgun (WGS) entry which is preliminary data.</text>
</comment>
<reference evidence="3" key="1">
    <citation type="journal article" date="2014" name="Front. Microbiol.">
        <title>High frequency of phylogenetically diverse reductive dehalogenase-homologous genes in deep subseafloor sedimentary metagenomes.</title>
        <authorList>
            <person name="Kawai M."/>
            <person name="Futagami T."/>
            <person name="Toyoda A."/>
            <person name="Takaki Y."/>
            <person name="Nishi S."/>
            <person name="Hori S."/>
            <person name="Arai W."/>
            <person name="Tsubouchi T."/>
            <person name="Morono Y."/>
            <person name="Uchiyama I."/>
            <person name="Ito T."/>
            <person name="Fujiyama A."/>
            <person name="Inagaki F."/>
            <person name="Takami H."/>
        </authorList>
    </citation>
    <scope>NUCLEOTIDE SEQUENCE</scope>
    <source>
        <strain evidence="3">Expedition CK06-06</strain>
    </source>
</reference>
<dbReference type="SUPFAM" id="SSF51556">
    <property type="entry name" value="Metallo-dependent hydrolases"/>
    <property type="match status" value="1"/>
</dbReference>
<name>X1KJG5_9ZZZZ</name>
<dbReference type="PANTHER" id="PTHR43794">
    <property type="entry name" value="AMINOHYDROLASE SSNA-RELATED"/>
    <property type="match status" value="1"/>
</dbReference>
<organism evidence="3">
    <name type="scientific">marine sediment metagenome</name>
    <dbReference type="NCBI Taxonomy" id="412755"/>
    <lineage>
        <taxon>unclassified sequences</taxon>
        <taxon>metagenomes</taxon>
        <taxon>ecological metagenomes</taxon>
    </lineage>
</organism>
<dbReference type="InterPro" id="IPR011059">
    <property type="entry name" value="Metal-dep_hydrolase_composite"/>
</dbReference>
<dbReference type="InterPro" id="IPR006680">
    <property type="entry name" value="Amidohydro-rel"/>
</dbReference>
<evidence type="ECO:0000313" key="3">
    <source>
        <dbReference type="EMBL" id="GAI07192.1"/>
    </source>
</evidence>
<dbReference type="InterPro" id="IPR050287">
    <property type="entry name" value="MTA/SAH_deaminase"/>
</dbReference>
<keyword evidence="1" id="KW-0378">Hydrolase</keyword>
<sequence>TNFLEILQKIWWKLDLALNEDDVYYSALISAVDAMKAGTTTIIDHHASPNFCINSLKIISEALSKIGLRGCLSYEVSDRNGKDSALEGIGENIRHIEWCNNNKNPLISASFGLHASFTLSDKTLKICTEKERKYKTGFHIHLAEGKIDVNDSKKKYGKSVVSRLREKGILSEKTIAAHCINLDENDLNILYNTRTNVVHNPRSNMNNAVGVAPIIEMFDMGIRPGLGTDGMGMDMTKEVYTSWLLQNHRKVKPFSFSTDEAYQMLTYNNAKIASKYFPLKLGSMGVGNAADIIILNYKPTTPINSNNLFSDIVFSII</sequence>
<feature type="domain" description="Amidohydrolase-related" evidence="2">
    <location>
        <begin position="13"/>
        <end position="304"/>
    </location>
</feature>
<dbReference type="EMBL" id="BARV01003451">
    <property type="protein sequence ID" value="GAI07192.1"/>
    <property type="molecule type" value="Genomic_DNA"/>
</dbReference>
<dbReference type="AlphaFoldDB" id="X1KJG5"/>
<evidence type="ECO:0000256" key="1">
    <source>
        <dbReference type="ARBA" id="ARBA00022801"/>
    </source>
</evidence>
<dbReference type="Gene3D" id="3.20.20.140">
    <property type="entry name" value="Metal-dependent hydrolases"/>
    <property type="match status" value="1"/>
</dbReference>
<protein>
    <recommendedName>
        <fullName evidence="2">Amidohydrolase-related domain-containing protein</fullName>
    </recommendedName>
</protein>
<dbReference type="Gene3D" id="2.30.40.10">
    <property type="entry name" value="Urease, subunit C, domain 1"/>
    <property type="match status" value="1"/>
</dbReference>
<dbReference type="PANTHER" id="PTHR43794:SF11">
    <property type="entry name" value="AMIDOHYDROLASE-RELATED DOMAIN-CONTAINING PROTEIN"/>
    <property type="match status" value="1"/>
</dbReference>